<keyword evidence="7 15" id="KW-0548">Nucleotidyltransferase</keyword>
<dbReference type="InterPro" id="IPR002606">
    <property type="entry name" value="Riboflavin_kinase_bac"/>
</dbReference>
<evidence type="ECO:0000256" key="9">
    <source>
        <dbReference type="ARBA" id="ARBA00022777"/>
    </source>
</evidence>
<dbReference type="SMART" id="SM00904">
    <property type="entry name" value="Flavokinase"/>
    <property type="match status" value="1"/>
</dbReference>
<evidence type="ECO:0000313" key="18">
    <source>
        <dbReference type="EMBL" id="QOS39090.1"/>
    </source>
</evidence>
<comment type="pathway">
    <text evidence="2 15">Cofactor biosynthesis; FAD biosynthesis; FAD from FMN: step 1/1.</text>
</comment>
<dbReference type="PIRSF" id="PIRSF004491">
    <property type="entry name" value="FAD_Synth"/>
    <property type="match status" value="1"/>
</dbReference>
<dbReference type="Proteomes" id="UP000593591">
    <property type="component" value="Chromosome"/>
</dbReference>
<dbReference type="GO" id="GO:0005524">
    <property type="term" value="F:ATP binding"/>
    <property type="evidence" value="ECO:0007669"/>
    <property type="project" value="UniProtKB-UniRule"/>
</dbReference>
<evidence type="ECO:0000256" key="8">
    <source>
        <dbReference type="ARBA" id="ARBA00022741"/>
    </source>
</evidence>
<dbReference type="EC" id="2.7.7.2" evidence="15"/>
<evidence type="ECO:0000256" key="16">
    <source>
        <dbReference type="SAM" id="Coils"/>
    </source>
</evidence>
<evidence type="ECO:0000259" key="17">
    <source>
        <dbReference type="SMART" id="SM00904"/>
    </source>
</evidence>
<protein>
    <recommendedName>
        <fullName evidence="15">Riboflavin biosynthesis protein</fullName>
    </recommendedName>
    <domain>
        <recommendedName>
            <fullName evidence="15">Riboflavin kinase</fullName>
            <ecNumber evidence="15">2.7.1.26</ecNumber>
        </recommendedName>
        <alternativeName>
            <fullName evidence="15">Flavokinase</fullName>
        </alternativeName>
    </domain>
    <domain>
        <recommendedName>
            <fullName evidence="15">FMN adenylyltransferase</fullName>
            <ecNumber evidence="15">2.7.7.2</ecNumber>
        </recommendedName>
        <alternativeName>
            <fullName evidence="15">FAD pyrophosphorylase</fullName>
        </alternativeName>
        <alternativeName>
            <fullName evidence="15">FAD synthase</fullName>
        </alternativeName>
    </domain>
</protein>
<evidence type="ECO:0000256" key="6">
    <source>
        <dbReference type="ARBA" id="ARBA00022679"/>
    </source>
</evidence>
<evidence type="ECO:0000256" key="4">
    <source>
        <dbReference type="ARBA" id="ARBA00022630"/>
    </source>
</evidence>
<dbReference type="PANTHER" id="PTHR22749:SF6">
    <property type="entry name" value="RIBOFLAVIN KINASE"/>
    <property type="match status" value="1"/>
</dbReference>
<gene>
    <name evidence="18" type="ORF">DYE49_00920</name>
</gene>
<dbReference type="SUPFAM" id="SSF82114">
    <property type="entry name" value="Riboflavin kinase-like"/>
    <property type="match status" value="1"/>
</dbReference>
<reference evidence="18 19" key="1">
    <citation type="submission" date="2018-08" db="EMBL/GenBank/DDBJ databases">
        <title>The first complete genome of Treponema rectale (CHPAT), a commensal spirochete of the bovine rectum.</title>
        <authorList>
            <person name="Staton G.J."/>
            <person name="Clegg S.R."/>
            <person name="Carter S.D."/>
            <person name="Radford A.D."/>
            <person name="Darby A."/>
            <person name="Hall N."/>
            <person name="Birtles R.J."/>
            <person name="Evans N.J."/>
        </authorList>
    </citation>
    <scope>NUCLEOTIDE SEQUENCE [LARGE SCALE GENOMIC DNA]</scope>
    <source>
        <strain evidence="18 19">CHPA</strain>
    </source>
</reference>
<sequence length="309" mass="35010">MSIVVIKVSEMIKEEINIHLAGKKEEEVALAIGFFDGLHLGHQTLIKEVTSSCYTPSILTFSRNLKAELHNQKEELLLLEEEKDDMLSSLGIKKEFILPFDEETRKTSIEDFLSFLLKLNPKVIVVGHDFRFANMAKGKAEDLLALEQYGIKIIILNLLEINEKKISSSSIKELLKAHEIKKANALLGYPFSITGKVIHGLQNGHKIGFPTANMVYPKDKLVLPNGVYETRVEIDGKSYSAMTNIGNHPTIATLKENIIETNVISYSGNLYNKVIKVSFIHYIREQKKFSSLKELREQLLKDIKEINKD</sequence>
<keyword evidence="9 15" id="KW-0418">Kinase</keyword>
<feature type="coiled-coil region" evidence="16">
    <location>
        <begin position="62"/>
        <end position="89"/>
    </location>
</feature>
<organism evidence="18 19">
    <name type="scientific">Treponema rectale</name>
    <dbReference type="NCBI Taxonomy" id="744512"/>
    <lineage>
        <taxon>Bacteria</taxon>
        <taxon>Pseudomonadati</taxon>
        <taxon>Spirochaetota</taxon>
        <taxon>Spirochaetia</taxon>
        <taxon>Spirochaetales</taxon>
        <taxon>Treponemataceae</taxon>
        <taxon>Treponema</taxon>
    </lineage>
</organism>
<keyword evidence="12" id="KW-0511">Multifunctional enzyme</keyword>
<keyword evidence="6 15" id="KW-0808">Transferase</keyword>
<proteinExistence type="inferred from homology"/>
<evidence type="ECO:0000256" key="3">
    <source>
        <dbReference type="ARBA" id="ARBA00005201"/>
    </source>
</evidence>
<keyword evidence="11 15" id="KW-0067">ATP-binding</keyword>
<dbReference type="PANTHER" id="PTHR22749">
    <property type="entry name" value="RIBOFLAVIN KINASE/FMN ADENYLYLTRANSFERASE"/>
    <property type="match status" value="1"/>
</dbReference>
<evidence type="ECO:0000256" key="1">
    <source>
        <dbReference type="ARBA" id="ARBA00002121"/>
    </source>
</evidence>
<dbReference type="InterPro" id="IPR015865">
    <property type="entry name" value="Riboflavin_kinase_bac/euk"/>
</dbReference>
<dbReference type="GO" id="GO:0003919">
    <property type="term" value="F:FMN adenylyltransferase activity"/>
    <property type="evidence" value="ECO:0007669"/>
    <property type="project" value="UniProtKB-UniRule"/>
</dbReference>
<dbReference type="CDD" id="cd02064">
    <property type="entry name" value="FAD_synthetase_N"/>
    <property type="match status" value="1"/>
</dbReference>
<dbReference type="UniPathway" id="UPA00276">
    <property type="reaction ID" value="UER00406"/>
</dbReference>
<evidence type="ECO:0000256" key="5">
    <source>
        <dbReference type="ARBA" id="ARBA00022643"/>
    </source>
</evidence>
<comment type="catalytic activity">
    <reaction evidence="13 15">
        <text>riboflavin + ATP = FMN + ADP + H(+)</text>
        <dbReference type="Rhea" id="RHEA:14357"/>
        <dbReference type="ChEBI" id="CHEBI:15378"/>
        <dbReference type="ChEBI" id="CHEBI:30616"/>
        <dbReference type="ChEBI" id="CHEBI:57986"/>
        <dbReference type="ChEBI" id="CHEBI:58210"/>
        <dbReference type="ChEBI" id="CHEBI:456216"/>
        <dbReference type="EC" id="2.7.1.26"/>
    </reaction>
</comment>
<keyword evidence="8 15" id="KW-0547">Nucleotide-binding</keyword>
<dbReference type="NCBIfam" id="TIGR00083">
    <property type="entry name" value="ribF"/>
    <property type="match status" value="1"/>
</dbReference>
<evidence type="ECO:0000256" key="7">
    <source>
        <dbReference type="ARBA" id="ARBA00022695"/>
    </source>
</evidence>
<keyword evidence="5 15" id="KW-0288">FMN</keyword>
<keyword evidence="16" id="KW-0175">Coiled coil</keyword>
<evidence type="ECO:0000256" key="15">
    <source>
        <dbReference type="PIRNR" id="PIRNR004491"/>
    </source>
</evidence>
<evidence type="ECO:0000256" key="10">
    <source>
        <dbReference type="ARBA" id="ARBA00022827"/>
    </source>
</evidence>
<evidence type="ECO:0000313" key="19">
    <source>
        <dbReference type="Proteomes" id="UP000593591"/>
    </source>
</evidence>
<dbReference type="InterPro" id="IPR015864">
    <property type="entry name" value="FAD_synthase"/>
</dbReference>
<dbReference type="InterPro" id="IPR023468">
    <property type="entry name" value="Riboflavin_kinase"/>
</dbReference>
<comment type="similarity">
    <text evidence="15">Belongs to the ribF family.</text>
</comment>
<dbReference type="Gene3D" id="2.40.30.30">
    <property type="entry name" value="Riboflavin kinase-like"/>
    <property type="match status" value="1"/>
</dbReference>
<dbReference type="AlphaFoldDB" id="A0A7M1XIX4"/>
<dbReference type="InterPro" id="IPR014729">
    <property type="entry name" value="Rossmann-like_a/b/a_fold"/>
</dbReference>
<keyword evidence="4 15" id="KW-0285">Flavoprotein</keyword>
<dbReference type="Pfam" id="PF06574">
    <property type="entry name" value="FAD_syn"/>
    <property type="match status" value="1"/>
</dbReference>
<name>A0A7M1XIX4_9SPIR</name>
<dbReference type="GO" id="GO:0006747">
    <property type="term" value="P:FAD biosynthetic process"/>
    <property type="evidence" value="ECO:0007669"/>
    <property type="project" value="UniProtKB-UniRule"/>
</dbReference>
<dbReference type="SUPFAM" id="SSF52374">
    <property type="entry name" value="Nucleotidylyl transferase"/>
    <property type="match status" value="1"/>
</dbReference>
<evidence type="ECO:0000256" key="2">
    <source>
        <dbReference type="ARBA" id="ARBA00004726"/>
    </source>
</evidence>
<accession>A0A7M1XIX4</accession>
<evidence type="ECO:0000256" key="12">
    <source>
        <dbReference type="ARBA" id="ARBA00023268"/>
    </source>
</evidence>
<evidence type="ECO:0000256" key="14">
    <source>
        <dbReference type="ARBA" id="ARBA00049494"/>
    </source>
</evidence>
<evidence type="ECO:0000256" key="13">
    <source>
        <dbReference type="ARBA" id="ARBA00047880"/>
    </source>
</evidence>
<comment type="catalytic activity">
    <reaction evidence="14 15">
        <text>FMN + ATP + H(+) = FAD + diphosphate</text>
        <dbReference type="Rhea" id="RHEA:17237"/>
        <dbReference type="ChEBI" id="CHEBI:15378"/>
        <dbReference type="ChEBI" id="CHEBI:30616"/>
        <dbReference type="ChEBI" id="CHEBI:33019"/>
        <dbReference type="ChEBI" id="CHEBI:57692"/>
        <dbReference type="ChEBI" id="CHEBI:58210"/>
        <dbReference type="EC" id="2.7.7.2"/>
    </reaction>
</comment>
<dbReference type="Pfam" id="PF01687">
    <property type="entry name" value="Flavokinase"/>
    <property type="match status" value="1"/>
</dbReference>
<comment type="pathway">
    <text evidence="3 15">Cofactor biosynthesis; FMN biosynthesis; FMN from riboflavin (ATP route): step 1/1.</text>
</comment>
<dbReference type="EMBL" id="CP031517">
    <property type="protein sequence ID" value="QOS39090.1"/>
    <property type="molecule type" value="Genomic_DNA"/>
</dbReference>
<dbReference type="EC" id="2.7.1.26" evidence="15"/>
<comment type="function">
    <text evidence="1">Catalyzes the phosphorylation of riboflavin to FMN followed by the adenylation of FMN to FAD.</text>
</comment>
<feature type="domain" description="Riboflavin kinase" evidence="17">
    <location>
        <begin position="186"/>
        <end position="308"/>
    </location>
</feature>
<dbReference type="UniPathway" id="UPA00277">
    <property type="reaction ID" value="UER00407"/>
</dbReference>
<evidence type="ECO:0000256" key="11">
    <source>
        <dbReference type="ARBA" id="ARBA00022840"/>
    </source>
</evidence>
<keyword evidence="10 15" id="KW-0274">FAD</keyword>
<dbReference type="NCBIfam" id="NF004162">
    <property type="entry name" value="PRK05627.1-5"/>
    <property type="match status" value="1"/>
</dbReference>
<dbReference type="GO" id="GO:0009231">
    <property type="term" value="P:riboflavin biosynthetic process"/>
    <property type="evidence" value="ECO:0007669"/>
    <property type="project" value="InterPro"/>
</dbReference>
<dbReference type="GO" id="GO:0008531">
    <property type="term" value="F:riboflavin kinase activity"/>
    <property type="evidence" value="ECO:0007669"/>
    <property type="project" value="UniProtKB-UniRule"/>
</dbReference>
<dbReference type="KEGG" id="trc:DYE49_00920"/>
<dbReference type="InterPro" id="IPR023465">
    <property type="entry name" value="Riboflavin_kinase_dom_sf"/>
</dbReference>
<dbReference type="Gene3D" id="3.40.50.620">
    <property type="entry name" value="HUPs"/>
    <property type="match status" value="1"/>
</dbReference>
<dbReference type="GO" id="GO:0009398">
    <property type="term" value="P:FMN biosynthetic process"/>
    <property type="evidence" value="ECO:0007669"/>
    <property type="project" value="UniProtKB-UniRule"/>
</dbReference>